<dbReference type="AlphaFoldDB" id="A0A0D0DQ90"/>
<organism evidence="1 2">
    <name type="scientific">Paxillus rubicundulus Ve08.2h10</name>
    <dbReference type="NCBI Taxonomy" id="930991"/>
    <lineage>
        <taxon>Eukaryota</taxon>
        <taxon>Fungi</taxon>
        <taxon>Dikarya</taxon>
        <taxon>Basidiomycota</taxon>
        <taxon>Agaricomycotina</taxon>
        <taxon>Agaricomycetes</taxon>
        <taxon>Agaricomycetidae</taxon>
        <taxon>Boletales</taxon>
        <taxon>Paxilineae</taxon>
        <taxon>Paxillaceae</taxon>
        <taxon>Paxillus</taxon>
    </lineage>
</organism>
<sequence length="118" mass="13055">MEEVRLKPFESHALELARNYEGAALAGVGAVKGIWFLDFGALRWFRGEVMTGDVGKATDGIGKCYYWIVSYSVPHKSTPPLWNPLRTKSTFSALRSSASPPSIPPHFRLLLNILVPVP</sequence>
<accession>A0A0D0DQ90</accession>
<evidence type="ECO:0000313" key="1">
    <source>
        <dbReference type="EMBL" id="KIK81435.1"/>
    </source>
</evidence>
<dbReference type="InParanoid" id="A0A0D0DQ90"/>
<dbReference type="HOGENOM" id="CLU_2073932_0_0_1"/>
<name>A0A0D0DQ90_9AGAM</name>
<dbReference type="Proteomes" id="UP000054538">
    <property type="component" value="Unassembled WGS sequence"/>
</dbReference>
<protein>
    <submittedName>
        <fullName evidence="1">Uncharacterized protein</fullName>
    </submittedName>
</protein>
<keyword evidence="2" id="KW-1185">Reference proteome</keyword>
<reference evidence="2" key="2">
    <citation type="submission" date="2015-01" db="EMBL/GenBank/DDBJ databases">
        <title>Evolutionary Origins and Diversification of the Mycorrhizal Mutualists.</title>
        <authorList>
            <consortium name="DOE Joint Genome Institute"/>
            <consortium name="Mycorrhizal Genomics Consortium"/>
            <person name="Kohler A."/>
            <person name="Kuo A."/>
            <person name="Nagy L.G."/>
            <person name="Floudas D."/>
            <person name="Copeland A."/>
            <person name="Barry K.W."/>
            <person name="Cichocki N."/>
            <person name="Veneault-Fourrey C."/>
            <person name="LaButti K."/>
            <person name="Lindquist E.A."/>
            <person name="Lipzen A."/>
            <person name="Lundell T."/>
            <person name="Morin E."/>
            <person name="Murat C."/>
            <person name="Riley R."/>
            <person name="Ohm R."/>
            <person name="Sun H."/>
            <person name="Tunlid A."/>
            <person name="Henrissat B."/>
            <person name="Grigoriev I.V."/>
            <person name="Hibbett D.S."/>
            <person name="Martin F."/>
        </authorList>
    </citation>
    <scope>NUCLEOTIDE SEQUENCE [LARGE SCALE GENOMIC DNA]</scope>
    <source>
        <strain evidence="2">Ve08.2h10</strain>
    </source>
</reference>
<reference evidence="1 2" key="1">
    <citation type="submission" date="2014-04" db="EMBL/GenBank/DDBJ databases">
        <authorList>
            <consortium name="DOE Joint Genome Institute"/>
            <person name="Kuo A."/>
            <person name="Kohler A."/>
            <person name="Jargeat P."/>
            <person name="Nagy L.G."/>
            <person name="Floudas D."/>
            <person name="Copeland A."/>
            <person name="Barry K.W."/>
            <person name="Cichocki N."/>
            <person name="Veneault-Fourrey C."/>
            <person name="LaButti K."/>
            <person name="Lindquist E.A."/>
            <person name="Lipzen A."/>
            <person name="Lundell T."/>
            <person name="Morin E."/>
            <person name="Murat C."/>
            <person name="Sun H."/>
            <person name="Tunlid A."/>
            <person name="Henrissat B."/>
            <person name="Grigoriev I.V."/>
            <person name="Hibbett D.S."/>
            <person name="Martin F."/>
            <person name="Nordberg H.P."/>
            <person name="Cantor M.N."/>
            <person name="Hua S.X."/>
        </authorList>
    </citation>
    <scope>NUCLEOTIDE SEQUENCE [LARGE SCALE GENOMIC DNA]</scope>
    <source>
        <strain evidence="1 2">Ve08.2h10</strain>
    </source>
</reference>
<dbReference type="EMBL" id="KN825799">
    <property type="protein sequence ID" value="KIK81435.1"/>
    <property type="molecule type" value="Genomic_DNA"/>
</dbReference>
<evidence type="ECO:0000313" key="2">
    <source>
        <dbReference type="Proteomes" id="UP000054538"/>
    </source>
</evidence>
<proteinExistence type="predicted"/>
<gene>
    <name evidence="1" type="ORF">PAXRUDRAFT_15245</name>
</gene>